<evidence type="ECO:0000313" key="2">
    <source>
        <dbReference type="EMBL" id="JAD63041.1"/>
    </source>
</evidence>
<protein>
    <submittedName>
        <fullName evidence="2">Uncharacterized protein</fullName>
    </submittedName>
</protein>
<sequence>MEFTRIVIFIARYLYMHALVGLNLLVKQWHVS</sequence>
<reference evidence="2" key="1">
    <citation type="submission" date="2014-09" db="EMBL/GenBank/DDBJ databases">
        <authorList>
            <person name="Magalhaes I.L.F."/>
            <person name="Oliveira U."/>
            <person name="Santos F.R."/>
            <person name="Vidigal T.H.D.A."/>
            <person name="Brescovit A.D."/>
            <person name="Santos A.J."/>
        </authorList>
    </citation>
    <scope>NUCLEOTIDE SEQUENCE</scope>
    <source>
        <tissue evidence="2">Shoot tissue taken approximately 20 cm above the soil surface</tissue>
    </source>
</reference>
<feature type="transmembrane region" description="Helical" evidence="1">
    <location>
        <begin position="6"/>
        <end position="26"/>
    </location>
</feature>
<keyword evidence="1" id="KW-0812">Transmembrane</keyword>
<proteinExistence type="predicted"/>
<dbReference type="EMBL" id="GBRH01234854">
    <property type="protein sequence ID" value="JAD63041.1"/>
    <property type="molecule type" value="Transcribed_RNA"/>
</dbReference>
<name>A0A0A9BI59_ARUDO</name>
<evidence type="ECO:0000256" key="1">
    <source>
        <dbReference type="SAM" id="Phobius"/>
    </source>
</evidence>
<dbReference type="AlphaFoldDB" id="A0A0A9BI59"/>
<keyword evidence="1" id="KW-1133">Transmembrane helix</keyword>
<organism evidence="2">
    <name type="scientific">Arundo donax</name>
    <name type="common">Giant reed</name>
    <name type="synonym">Donax arundinaceus</name>
    <dbReference type="NCBI Taxonomy" id="35708"/>
    <lineage>
        <taxon>Eukaryota</taxon>
        <taxon>Viridiplantae</taxon>
        <taxon>Streptophyta</taxon>
        <taxon>Embryophyta</taxon>
        <taxon>Tracheophyta</taxon>
        <taxon>Spermatophyta</taxon>
        <taxon>Magnoliopsida</taxon>
        <taxon>Liliopsida</taxon>
        <taxon>Poales</taxon>
        <taxon>Poaceae</taxon>
        <taxon>PACMAD clade</taxon>
        <taxon>Arundinoideae</taxon>
        <taxon>Arundineae</taxon>
        <taxon>Arundo</taxon>
    </lineage>
</organism>
<keyword evidence="1" id="KW-0472">Membrane</keyword>
<accession>A0A0A9BI59</accession>
<reference evidence="2" key="2">
    <citation type="journal article" date="2015" name="Data Brief">
        <title>Shoot transcriptome of the giant reed, Arundo donax.</title>
        <authorList>
            <person name="Barrero R.A."/>
            <person name="Guerrero F.D."/>
            <person name="Moolhuijzen P."/>
            <person name="Goolsby J.A."/>
            <person name="Tidwell J."/>
            <person name="Bellgard S.E."/>
            <person name="Bellgard M.I."/>
        </authorList>
    </citation>
    <scope>NUCLEOTIDE SEQUENCE</scope>
    <source>
        <tissue evidence="2">Shoot tissue taken approximately 20 cm above the soil surface</tissue>
    </source>
</reference>